<organism evidence="1">
    <name type="scientific">Amphimedon queenslandica</name>
    <name type="common">Sponge</name>
    <dbReference type="NCBI Taxonomy" id="400682"/>
    <lineage>
        <taxon>Eukaryota</taxon>
        <taxon>Metazoa</taxon>
        <taxon>Porifera</taxon>
        <taxon>Demospongiae</taxon>
        <taxon>Heteroscleromorpha</taxon>
        <taxon>Haplosclerida</taxon>
        <taxon>Niphatidae</taxon>
        <taxon>Amphimedon</taxon>
    </lineage>
</organism>
<dbReference type="EnsemblMetazoa" id="Aqu2.1.26129_001">
    <property type="protein sequence ID" value="Aqu2.1.26129_001"/>
    <property type="gene ID" value="Aqu2.1.26129"/>
</dbReference>
<evidence type="ECO:0000313" key="1">
    <source>
        <dbReference type="EnsemblMetazoa" id="Aqu2.1.26129_001"/>
    </source>
</evidence>
<proteinExistence type="predicted"/>
<sequence length="27" mass="2631">MAGGGGEAMIELAMVAFSLPFASTANS</sequence>
<dbReference type="InParanoid" id="A0A1X7UDV0"/>
<name>A0A1X7UDV0_AMPQE</name>
<protein>
    <submittedName>
        <fullName evidence="1">Uncharacterized protein</fullName>
    </submittedName>
</protein>
<dbReference type="AlphaFoldDB" id="A0A1X7UDV0"/>
<reference evidence="1" key="1">
    <citation type="submission" date="2017-05" db="UniProtKB">
        <authorList>
            <consortium name="EnsemblMetazoa"/>
        </authorList>
    </citation>
    <scope>IDENTIFICATION</scope>
</reference>
<accession>A0A1X7UDV0</accession>